<organism evidence="2 3">
    <name type="scientific">Ascodesmis nigricans</name>
    <dbReference type="NCBI Taxonomy" id="341454"/>
    <lineage>
        <taxon>Eukaryota</taxon>
        <taxon>Fungi</taxon>
        <taxon>Dikarya</taxon>
        <taxon>Ascomycota</taxon>
        <taxon>Pezizomycotina</taxon>
        <taxon>Pezizomycetes</taxon>
        <taxon>Pezizales</taxon>
        <taxon>Ascodesmidaceae</taxon>
        <taxon>Ascodesmis</taxon>
    </lineage>
</organism>
<protein>
    <submittedName>
        <fullName evidence="2">Uncharacterized protein</fullName>
    </submittedName>
</protein>
<dbReference type="Proteomes" id="UP000298138">
    <property type="component" value="Unassembled WGS sequence"/>
</dbReference>
<dbReference type="InParanoid" id="A0A4S2MXC6"/>
<proteinExistence type="predicted"/>
<accession>A0A4S2MXC6</accession>
<reference evidence="2 3" key="1">
    <citation type="submission" date="2019-04" db="EMBL/GenBank/DDBJ databases">
        <title>Comparative genomics and transcriptomics to analyze fruiting body development in filamentous ascomycetes.</title>
        <authorList>
            <consortium name="DOE Joint Genome Institute"/>
            <person name="Lutkenhaus R."/>
            <person name="Traeger S."/>
            <person name="Breuer J."/>
            <person name="Kuo A."/>
            <person name="Lipzen A."/>
            <person name="Pangilinan J."/>
            <person name="Dilworth D."/>
            <person name="Sandor L."/>
            <person name="Poggeler S."/>
            <person name="Barry K."/>
            <person name="Grigoriev I.V."/>
            <person name="Nowrousian M."/>
        </authorList>
    </citation>
    <scope>NUCLEOTIDE SEQUENCE [LARGE SCALE GENOMIC DNA]</scope>
    <source>
        <strain evidence="2 3">CBS 389.68</strain>
    </source>
</reference>
<gene>
    <name evidence="2" type="ORF">EX30DRAFT_270354</name>
</gene>
<sequence>MKTGSVTTTAKAAAPPPSPGAWIFSVHAARKPLDTKIFYLRRHSFACAAAAVSLHSQPASILSLPSPLLLCLSSLQSACCCAPAPRATTTTTHTPQQRPQPLTHSSSPLP</sequence>
<feature type="compositionally biased region" description="Low complexity" evidence="1">
    <location>
        <begin position="86"/>
        <end position="104"/>
    </location>
</feature>
<feature type="region of interest" description="Disordered" evidence="1">
    <location>
        <begin position="86"/>
        <end position="110"/>
    </location>
</feature>
<name>A0A4S2MXC6_9PEZI</name>
<dbReference type="AlphaFoldDB" id="A0A4S2MXC6"/>
<evidence type="ECO:0000313" key="3">
    <source>
        <dbReference type="Proteomes" id="UP000298138"/>
    </source>
</evidence>
<evidence type="ECO:0000313" key="2">
    <source>
        <dbReference type="EMBL" id="TGZ81226.1"/>
    </source>
</evidence>
<keyword evidence="3" id="KW-1185">Reference proteome</keyword>
<evidence type="ECO:0000256" key="1">
    <source>
        <dbReference type="SAM" id="MobiDB-lite"/>
    </source>
</evidence>
<dbReference type="EMBL" id="ML220120">
    <property type="protein sequence ID" value="TGZ81226.1"/>
    <property type="molecule type" value="Genomic_DNA"/>
</dbReference>